<dbReference type="EMBL" id="FUWV01000016">
    <property type="protein sequence ID" value="SJZ89844.1"/>
    <property type="molecule type" value="Genomic_DNA"/>
</dbReference>
<dbReference type="CDD" id="cd03421">
    <property type="entry name" value="SirA_like_N"/>
    <property type="match status" value="1"/>
</dbReference>
<dbReference type="Gene3D" id="3.30.110.40">
    <property type="entry name" value="TusA-like domain"/>
    <property type="match status" value="1"/>
</dbReference>
<dbReference type="SUPFAM" id="SSF75169">
    <property type="entry name" value="DsrEFH-like"/>
    <property type="match status" value="1"/>
</dbReference>
<organism evidence="3 4">
    <name type="scientific">Garciella nitratireducens DSM 15102</name>
    <dbReference type="NCBI Taxonomy" id="1121911"/>
    <lineage>
        <taxon>Bacteria</taxon>
        <taxon>Bacillati</taxon>
        <taxon>Bacillota</taxon>
        <taxon>Clostridia</taxon>
        <taxon>Eubacteriales</taxon>
        <taxon>Eubacteriaceae</taxon>
        <taxon>Garciella</taxon>
    </lineage>
</organism>
<accession>A0A1T4PE70</accession>
<gene>
    <name evidence="3" type="ORF">SAMN02745973_02045</name>
</gene>
<evidence type="ECO:0000313" key="3">
    <source>
        <dbReference type="EMBL" id="SJZ89844.1"/>
    </source>
</evidence>
<reference evidence="3 4" key="1">
    <citation type="submission" date="2017-02" db="EMBL/GenBank/DDBJ databases">
        <authorList>
            <person name="Peterson S.W."/>
        </authorList>
    </citation>
    <scope>NUCLEOTIDE SEQUENCE [LARGE SCALE GENOMIC DNA]</scope>
    <source>
        <strain evidence="3 4">DSM 15102</strain>
    </source>
</reference>
<feature type="domain" description="UPF0033" evidence="2">
    <location>
        <begin position="5"/>
        <end position="29"/>
    </location>
</feature>
<dbReference type="Proteomes" id="UP000196365">
    <property type="component" value="Unassembled WGS sequence"/>
</dbReference>
<dbReference type="RefSeq" id="WP_087679397.1">
    <property type="nucleotide sequence ID" value="NZ_FUWV01000016.1"/>
</dbReference>
<evidence type="ECO:0000256" key="1">
    <source>
        <dbReference type="ARBA" id="ARBA00008984"/>
    </source>
</evidence>
<sequence length="198" mass="22101">MIKKVDCRGLNCPQPVIHTKKALEEMTQGSIVTIVDNEVAKENVKKFAQKMNAKVEIEEKEGIFYLTITKENGKTSQSSIIFPEKSEHGEFIILIGNDKIGEGSEELGSILMKSYLYTLTEVEPRPDKIIFMNSGVKLTCSSSSLENIKKLEELGVEILSCGTCLDYYGLKQELQVGKISNMYTIVEALNEARKSIVL</sequence>
<dbReference type="AlphaFoldDB" id="A0A1T4PE70"/>
<evidence type="ECO:0000259" key="2">
    <source>
        <dbReference type="PROSITE" id="PS01148"/>
    </source>
</evidence>
<keyword evidence="4" id="KW-1185">Reference proteome</keyword>
<dbReference type="PROSITE" id="PS01148">
    <property type="entry name" value="UPF0033"/>
    <property type="match status" value="1"/>
</dbReference>
<dbReference type="PANTHER" id="PTHR33279">
    <property type="entry name" value="SULFUR CARRIER PROTEIN YEDF-RELATED"/>
    <property type="match status" value="1"/>
</dbReference>
<dbReference type="OrthoDB" id="9801500at2"/>
<dbReference type="InterPro" id="IPR019870">
    <property type="entry name" value="Se_metab_YedF"/>
</dbReference>
<protein>
    <submittedName>
        <fullName evidence="3">Selenium metabolism protein YedF</fullName>
    </submittedName>
</protein>
<dbReference type="PANTHER" id="PTHR33279:SF6">
    <property type="entry name" value="SULFUR CARRIER PROTEIN YEDF-RELATED"/>
    <property type="match status" value="1"/>
</dbReference>
<dbReference type="Pfam" id="PF02635">
    <property type="entry name" value="DsrE"/>
    <property type="match status" value="1"/>
</dbReference>
<dbReference type="SUPFAM" id="SSF64307">
    <property type="entry name" value="SirA-like"/>
    <property type="match status" value="1"/>
</dbReference>
<dbReference type="InterPro" id="IPR003787">
    <property type="entry name" value="Sulphur_relay_DsrE/F-like"/>
</dbReference>
<evidence type="ECO:0000313" key="4">
    <source>
        <dbReference type="Proteomes" id="UP000196365"/>
    </source>
</evidence>
<dbReference type="InterPro" id="IPR027396">
    <property type="entry name" value="DsrEFH-like"/>
</dbReference>
<name>A0A1T4PE70_9FIRM</name>
<dbReference type="InterPro" id="IPR036868">
    <property type="entry name" value="TusA-like_sf"/>
</dbReference>
<dbReference type="InterPro" id="IPR001455">
    <property type="entry name" value="TusA-like"/>
</dbReference>
<comment type="similarity">
    <text evidence="1">Belongs to the sulfur carrier protein TusA family.</text>
</comment>
<proteinExistence type="inferred from homology"/>
<dbReference type="NCBIfam" id="TIGR03527">
    <property type="entry name" value="selenium_YedF"/>
    <property type="match status" value="1"/>
</dbReference>
<dbReference type="Pfam" id="PF01206">
    <property type="entry name" value="TusA"/>
    <property type="match status" value="1"/>
</dbReference>